<dbReference type="AlphaFoldDB" id="A0A6G1G451"/>
<organism evidence="2">
    <name type="scientific">Eremomyces bilateralis CBS 781.70</name>
    <dbReference type="NCBI Taxonomy" id="1392243"/>
    <lineage>
        <taxon>Eukaryota</taxon>
        <taxon>Fungi</taxon>
        <taxon>Dikarya</taxon>
        <taxon>Ascomycota</taxon>
        <taxon>Pezizomycotina</taxon>
        <taxon>Dothideomycetes</taxon>
        <taxon>Dothideomycetes incertae sedis</taxon>
        <taxon>Eremomycetales</taxon>
        <taxon>Eremomycetaceae</taxon>
        <taxon>Eremomyces</taxon>
    </lineage>
</organism>
<dbReference type="GeneID" id="54415814"/>
<feature type="domain" description="DUF7730" evidence="1">
    <location>
        <begin position="56"/>
        <end position="237"/>
    </location>
</feature>
<reference evidence="4" key="3">
    <citation type="submission" date="2025-04" db="UniProtKB">
        <authorList>
            <consortium name="RefSeq"/>
        </authorList>
    </citation>
    <scope>IDENTIFICATION</scope>
    <source>
        <strain evidence="4">CBS 781.70</strain>
    </source>
</reference>
<keyword evidence="3" id="KW-1185">Reference proteome</keyword>
<evidence type="ECO:0000313" key="3">
    <source>
        <dbReference type="Proteomes" id="UP000504638"/>
    </source>
</evidence>
<name>A0A6G1G451_9PEZI</name>
<sequence length="337" mass="39382">MDHLRRWREERRARKEPQPKYWRHSMVFPVLPSYDSRVPVRAAQPIGDEAVPCQSFLKLPSEIRNAIYKEVFGGRVIHLYLGHGKRQGTWEPRGQICRRKWEVLRDTRYEPTREIPFQEPFAYDMCLGKDWGPDLEKFGVLGLLLACRQTYHESLPFLFSENTFYLEMGAAPALLHNFKSILPESHLVRVTSLELTCYFKCFTAAKPWDGHRYCVDLPNRLIDTFPNLKSLKLIDLSLITRPCARFPAGSSLVVGNFSPLNIAWEMVENWSRRIRGLAVRSRFGVPWILIRVLATGSHMSIRLPRMQRALVANPIDFLHFQKYHAQRRVSCIFVDHY</sequence>
<gene>
    <name evidence="2 4" type="ORF">P152DRAFT_326344</name>
</gene>
<dbReference type="PANTHER" id="PTHR38790">
    <property type="entry name" value="2EXR DOMAIN-CONTAINING PROTEIN-RELATED"/>
    <property type="match status" value="1"/>
</dbReference>
<dbReference type="EMBL" id="ML975156">
    <property type="protein sequence ID" value="KAF1812798.1"/>
    <property type="molecule type" value="Genomic_DNA"/>
</dbReference>
<dbReference type="InterPro" id="IPR056632">
    <property type="entry name" value="DUF7730"/>
</dbReference>
<evidence type="ECO:0000259" key="1">
    <source>
        <dbReference type="Pfam" id="PF24864"/>
    </source>
</evidence>
<dbReference type="OrthoDB" id="5413827at2759"/>
<dbReference type="RefSeq" id="XP_033534429.1">
    <property type="nucleotide sequence ID" value="XM_033675244.1"/>
</dbReference>
<reference evidence="2 4" key="1">
    <citation type="submission" date="2020-01" db="EMBL/GenBank/DDBJ databases">
        <authorList>
            <consortium name="DOE Joint Genome Institute"/>
            <person name="Haridas S."/>
            <person name="Albert R."/>
            <person name="Binder M."/>
            <person name="Bloem J."/>
            <person name="Labutti K."/>
            <person name="Salamov A."/>
            <person name="Andreopoulos B."/>
            <person name="Baker S.E."/>
            <person name="Barry K."/>
            <person name="Bills G."/>
            <person name="Bluhm B.H."/>
            <person name="Cannon C."/>
            <person name="Castanera R."/>
            <person name="Culley D.E."/>
            <person name="Daum C."/>
            <person name="Ezra D."/>
            <person name="Gonzalez J.B."/>
            <person name="Henrissat B."/>
            <person name="Kuo A."/>
            <person name="Liang C."/>
            <person name="Lipzen A."/>
            <person name="Lutzoni F."/>
            <person name="Magnuson J."/>
            <person name="Mondo S."/>
            <person name="Nolan M."/>
            <person name="Ohm R."/>
            <person name="Pangilinan J."/>
            <person name="Park H.-J."/>
            <person name="Ramirez L."/>
            <person name="Alfaro M."/>
            <person name="Sun H."/>
            <person name="Tritt A."/>
            <person name="Yoshinaga Y."/>
            <person name="Zwiers L.-H."/>
            <person name="Turgeon B.G."/>
            <person name="Goodwin S.B."/>
            <person name="Spatafora J.W."/>
            <person name="Crous P.W."/>
            <person name="Grigoriev I.V."/>
        </authorList>
    </citation>
    <scope>NUCLEOTIDE SEQUENCE</scope>
    <source>
        <strain evidence="2 4">CBS 781.70</strain>
    </source>
</reference>
<dbReference type="Proteomes" id="UP000504638">
    <property type="component" value="Unplaced"/>
</dbReference>
<accession>A0A6G1G451</accession>
<reference evidence="4" key="2">
    <citation type="submission" date="2020-04" db="EMBL/GenBank/DDBJ databases">
        <authorList>
            <consortium name="NCBI Genome Project"/>
        </authorList>
    </citation>
    <scope>NUCLEOTIDE SEQUENCE</scope>
    <source>
        <strain evidence="4">CBS 781.70</strain>
    </source>
</reference>
<evidence type="ECO:0000313" key="4">
    <source>
        <dbReference type="RefSeq" id="XP_033534429.1"/>
    </source>
</evidence>
<proteinExistence type="predicted"/>
<evidence type="ECO:0000313" key="2">
    <source>
        <dbReference type="EMBL" id="KAF1812798.1"/>
    </source>
</evidence>
<protein>
    <recommendedName>
        <fullName evidence="1">DUF7730 domain-containing protein</fullName>
    </recommendedName>
</protein>
<dbReference type="Pfam" id="PF24864">
    <property type="entry name" value="DUF7730"/>
    <property type="match status" value="1"/>
</dbReference>